<dbReference type="CDD" id="cd00054">
    <property type="entry name" value="EGF_CA"/>
    <property type="match status" value="1"/>
</dbReference>
<feature type="domain" description="HYR" evidence="8">
    <location>
        <begin position="1101"/>
        <end position="1184"/>
    </location>
</feature>
<evidence type="ECO:0000256" key="1">
    <source>
        <dbReference type="ARBA" id="ARBA00022729"/>
    </source>
</evidence>
<dbReference type="KEGG" id="aplc:110977469"/>
<evidence type="ECO:0000313" key="9">
    <source>
        <dbReference type="Proteomes" id="UP000694845"/>
    </source>
</evidence>
<keyword evidence="9" id="KW-1185">Reference proteome</keyword>
<dbReference type="InterPro" id="IPR000742">
    <property type="entry name" value="EGF"/>
</dbReference>
<accession>A0A8B7Y6B2</accession>
<keyword evidence="4 5" id="KW-1015">Disulfide bond</keyword>
<feature type="disulfide bond" evidence="5">
    <location>
        <begin position="1642"/>
        <end position="1651"/>
    </location>
</feature>
<evidence type="ECO:0000256" key="2">
    <source>
        <dbReference type="ARBA" id="ARBA00022737"/>
    </source>
</evidence>
<keyword evidence="1 6" id="KW-0732">Signal</keyword>
<evidence type="ECO:0000259" key="7">
    <source>
        <dbReference type="PROSITE" id="PS50026"/>
    </source>
</evidence>
<evidence type="ECO:0000256" key="5">
    <source>
        <dbReference type="PROSITE-ProRule" id="PRU00076"/>
    </source>
</evidence>
<dbReference type="OMA" id="ASNTAMC"/>
<keyword evidence="5" id="KW-0245">EGF-like domain</keyword>
<feature type="domain" description="HYR" evidence="8">
    <location>
        <begin position="1021"/>
        <end position="1100"/>
    </location>
</feature>
<feature type="domain" description="HYR" evidence="8">
    <location>
        <begin position="1449"/>
        <end position="1534"/>
    </location>
</feature>
<dbReference type="SUPFAM" id="SSF57196">
    <property type="entry name" value="EGF/Laminin"/>
    <property type="match status" value="1"/>
</dbReference>
<feature type="chain" id="PRO_5034085406" evidence="6">
    <location>
        <begin position="28"/>
        <end position="1744"/>
    </location>
</feature>
<keyword evidence="2" id="KW-0677">Repeat</keyword>
<feature type="domain" description="EGF-like" evidence="7">
    <location>
        <begin position="1615"/>
        <end position="1652"/>
    </location>
</feature>
<comment type="caution">
    <text evidence="5">Lacks conserved residue(s) required for the propagation of feature annotation.</text>
</comment>
<evidence type="ECO:0000259" key="8">
    <source>
        <dbReference type="PROSITE" id="PS50825"/>
    </source>
</evidence>
<feature type="non-terminal residue" evidence="10">
    <location>
        <position position="1744"/>
    </location>
</feature>
<feature type="domain" description="HYR" evidence="8">
    <location>
        <begin position="253"/>
        <end position="333"/>
    </location>
</feature>
<dbReference type="PROSITE" id="PS50026">
    <property type="entry name" value="EGF_3"/>
    <property type="match status" value="1"/>
</dbReference>
<dbReference type="SMART" id="SM00179">
    <property type="entry name" value="EGF_CA"/>
    <property type="match status" value="2"/>
</dbReference>
<feature type="domain" description="HYR" evidence="8">
    <location>
        <begin position="670"/>
        <end position="761"/>
    </location>
</feature>
<keyword evidence="3" id="KW-0106">Calcium</keyword>
<dbReference type="OrthoDB" id="10069222at2759"/>
<dbReference type="Pfam" id="PF03160">
    <property type="entry name" value="Calx-beta"/>
    <property type="match status" value="1"/>
</dbReference>
<dbReference type="SMART" id="SM00181">
    <property type="entry name" value="EGF"/>
    <property type="match status" value="2"/>
</dbReference>
<gene>
    <name evidence="10" type="primary">LOC110977469</name>
</gene>
<dbReference type="GO" id="GO:0005509">
    <property type="term" value="F:calcium ion binding"/>
    <property type="evidence" value="ECO:0007669"/>
    <property type="project" value="InterPro"/>
</dbReference>
<dbReference type="PROSITE" id="PS50825">
    <property type="entry name" value="HYR"/>
    <property type="match status" value="11"/>
</dbReference>
<dbReference type="Proteomes" id="UP000694845">
    <property type="component" value="Unplaced"/>
</dbReference>
<dbReference type="InterPro" id="IPR013783">
    <property type="entry name" value="Ig-like_fold"/>
</dbReference>
<dbReference type="Gene3D" id="2.10.25.10">
    <property type="entry name" value="Laminin"/>
    <property type="match status" value="1"/>
</dbReference>
<dbReference type="GO" id="GO:0007154">
    <property type="term" value="P:cell communication"/>
    <property type="evidence" value="ECO:0007669"/>
    <property type="project" value="InterPro"/>
</dbReference>
<dbReference type="InterPro" id="IPR003410">
    <property type="entry name" value="HYR_dom"/>
</dbReference>
<dbReference type="GO" id="GO:0016020">
    <property type="term" value="C:membrane"/>
    <property type="evidence" value="ECO:0007669"/>
    <property type="project" value="InterPro"/>
</dbReference>
<feature type="domain" description="HYR" evidence="8">
    <location>
        <begin position="850"/>
        <end position="932"/>
    </location>
</feature>
<feature type="domain" description="HYR" evidence="8">
    <location>
        <begin position="334"/>
        <end position="416"/>
    </location>
</feature>
<dbReference type="InterPro" id="IPR003644">
    <property type="entry name" value="Calx_beta"/>
</dbReference>
<dbReference type="PROSITE" id="PS00022">
    <property type="entry name" value="EGF_1"/>
    <property type="match status" value="1"/>
</dbReference>
<feature type="domain" description="HYR" evidence="8">
    <location>
        <begin position="505"/>
        <end position="587"/>
    </location>
</feature>
<feature type="domain" description="HYR" evidence="8">
    <location>
        <begin position="1185"/>
        <end position="1263"/>
    </location>
</feature>
<organism evidence="9 10">
    <name type="scientific">Acanthaster planci</name>
    <name type="common">Crown-of-thorns starfish</name>
    <dbReference type="NCBI Taxonomy" id="133434"/>
    <lineage>
        <taxon>Eukaryota</taxon>
        <taxon>Metazoa</taxon>
        <taxon>Echinodermata</taxon>
        <taxon>Eleutherozoa</taxon>
        <taxon>Asterozoa</taxon>
        <taxon>Asteroidea</taxon>
        <taxon>Valvatacea</taxon>
        <taxon>Valvatida</taxon>
        <taxon>Acanthasteridae</taxon>
        <taxon>Acanthaster</taxon>
    </lineage>
</organism>
<sequence>MGPATTKVTWMLLLVVTLIGVIQQCHSAVGVDQFQFENSIYTVAEDVGMATVYVLRIEPHNSSSPQVDVATSDGTATNGVDYISKTDTLSFSPTNNRVPFSVSIVNNSVDNSGSDIRCFTVSLTNPNPSSGQLGPNAQVCIRDNNNFFGGTCPPMEAVIESNGEPVIEASVTNNSATAVVSWTDPTTTTGMNMVYNCFLSMSSSGTECMNGGAFPITTTMADSNGRIRVQYTVYGSFSPPIVIHDCEFYLRVLDPIPPTISCRAIAPVPAGDDFMNGTAYWMVPEGRDNSGQVTTTGPMVTPPVVLDIGTHTFTYTATDSSGNEASCSVNVTITDLTDPVIECPANITTDTDSMERFATVMWYAPNVTDNSGETIEPLLSQPSGSQFEIGNHEVIVNATDSQGNTGNCSFIVEVQDNEPPTIMCPANQTNATDFRAADVTLPLPDPDSASDNSGQYNITIDVAGTTYCVGDSVTFDLATGEHLLQYFITDDAMHNDTCDVYITVIDTEDPQITCPSLEPIRTDPGLDTANVTFDPANVTDNSMLSITPVANPMSGSIFPIGATPVQFNATDESGNTASCMFTVTVQDKENPELNCTNFTYPTSPGLPSASIDFIEPTATDNVEVSVVNCFKDGGPVAAVLSVNIGTESVTCVARDNMNNIVSCEVFITVEDTESPNITCPANRNVSTDGGQDFATLILPSLDSSVDNSGYFNVSIDVAGTQYNVGDPVMLSLAEGVHLVEYTATDNATNSEMCNMTVTVIDGESPNITCPANETVPTDGGQDFATYELPPLNASVDNSGYFTVSVDVAGMQYEIGDSVTLNLTEGVHLLQYTATDNATNSEMCDVYVTVTDDENPMIECPGDIEVDADMGENFAIVDWFPPNVTDNSGESITPMLSHSSGDQFGIGPTIVIVNATDSHSNTALCNFTVNVLDNEPPTIMCPANQTNATDFRAADVTLPLPDPDLASDNSGQYNITIDVAGKTYRVGDSVTLDLATGEHLLRYTIFDAAMNNDTCDMYITVIDTEDPQITCPSLGPVSTDPGLDTANVTFDSANVTDNSMLSITPVANPMSGSIFPIGDTPVQFNATDESGNTASCTFTLTVEDDEIPMIECPSDIEVHVDMGENFATVDWFPPNVTDNSGGSITPMLSHSSGDQFPIGPTIVIVNATDSYSNLASCNFTVNVLDAVPPNITSCPGNDTVSTRLDSPYGFPTWMDPTAVDNSGSVVVNCSKQSGDAFDIGITTVVCTAEDPSNNTDMCSFIITVEDNQSPTVIFCPGNINKQTDQGLATAITTFGQPTGADNDGIPIVPVGSHTNGSAFDLGVTQVSFSFMDSSGNVAYCNFTVTVVDNEVPVVENCQSNVTLYVPSNSNQLRAIWPFPKATDNAGPPMVFNATYTEITVVSRSPVYVTIDWQVGFETVTLFHIGCYRSVIRVQDDAGNVAECNTTVWIFDLIPPVFDVCPPVLDVSYPTDMNLPSAVVNWTPLSANDNTGGPVTLVRSHMTGQAFDIGVTTVTVNATDESGNLATCVFNITVVDMQPPSITCPGPTIMADTNSDQSVANVDFTATASDNSGKWMLSCTPPSGSSFSIGVSNVTCVATDLANNRVNCSFAVMVSVGMTGCNNNPCANDGTCTPVGSNGFVCACTAAWMGTTCEEDFDECTLAANIQDCSSRGIRFSCVNQLGGYNCRCIIGNITPRNSNNCILGRRFRFVFFIAGISGQRAVFSPDLNDRTSVAFLRLRSRLEVL</sequence>
<dbReference type="InterPro" id="IPR001881">
    <property type="entry name" value="EGF-like_Ca-bd_dom"/>
</dbReference>
<evidence type="ECO:0000256" key="3">
    <source>
        <dbReference type="ARBA" id="ARBA00022837"/>
    </source>
</evidence>
<feature type="signal peptide" evidence="6">
    <location>
        <begin position="1"/>
        <end position="27"/>
    </location>
</feature>
<name>A0A8B7Y6B2_ACAPL</name>
<dbReference type="InterPro" id="IPR038081">
    <property type="entry name" value="CalX-like_sf"/>
</dbReference>
<dbReference type="RefSeq" id="XP_022087341.1">
    <property type="nucleotide sequence ID" value="XM_022231649.1"/>
</dbReference>
<dbReference type="GeneID" id="110977469"/>
<evidence type="ECO:0000313" key="10">
    <source>
        <dbReference type="RefSeq" id="XP_022087341.1"/>
    </source>
</evidence>
<evidence type="ECO:0000256" key="4">
    <source>
        <dbReference type="ARBA" id="ARBA00023157"/>
    </source>
</evidence>
<reference evidence="10" key="1">
    <citation type="submission" date="2025-08" db="UniProtKB">
        <authorList>
            <consortium name="RefSeq"/>
        </authorList>
    </citation>
    <scope>IDENTIFICATION</scope>
</reference>
<protein>
    <submittedName>
        <fullName evidence="10">Hyalin-like</fullName>
    </submittedName>
</protein>
<dbReference type="Gene3D" id="2.60.40.2030">
    <property type="match status" value="1"/>
</dbReference>
<proteinExistence type="predicted"/>
<feature type="domain" description="HYR" evidence="8">
    <location>
        <begin position="1264"/>
        <end position="1347"/>
    </location>
</feature>
<dbReference type="SMART" id="SM00237">
    <property type="entry name" value="Calx_beta"/>
    <property type="match status" value="1"/>
</dbReference>
<evidence type="ECO:0000256" key="6">
    <source>
        <dbReference type="SAM" id="SignalP"/>
    </source>
</evidence>
<dbReference type="PANTHER" id="PTHR24273:SF32">
    <property type="entry name" value="HYALIN"/>
    <property type="match status" value="1"/>
</dbReference>
<dbReference type="SUPFAM" id="SSF141072">
    <property type="entry name" value="CalX-like"/>
    <property type="match status" value="1"/>
</dbReference>
<dbReference type="PANTHER" id="PTHR24273">
    <property type="entry name" value="FI04643P-RELATED"/>
    <property type="match status" value="1"/>
</dbReference>
<dbReference type="Gene3D" id="2.60.40.10">
    <property type="entry name" value="Immunoglobulins"/>
    <property type="match status" value="1"/>
</dbReference>
<dbReference type="Pfam" id="PF02494">
    <property type="entry name" value="HYR"/>
    <property type="match status" value="13"/>
</dbReference>
<feature type="domain" description="HYR" evidence="8">
    <location>
        <begin position="1535"/>
        <end position="1614"/>
    </location>
</feature>